<accession>A0AAE0SYQ3</accession>
<keyword evidence="7" id="KW-0238">DNA-binding</keyword>
<name>A0AAE0SYQ3_9BIVA</name>
<evidence type="ECO:0000256" key="7">
    <source>
        <dbReference type="ARBA" id="ARBA00023125"/>
    </source>
</evidence>
<evidence type="ECO:0000256" key="10">
    <source>
        <dbReference type="ARBA" id="ARBA00023242"/>
    </source>
</evidence>
<dbReference type="CDD" id="cd00202">
    <property type="entry name" value="ZnF_GATA"/>
    <property type="match status" value="2"/>
</dbReference>
<dbReference type="PANTHER" id="PTHR10071:SF337">
    <property type="entry name" value="GATA-BINDING FACTOR A"/>
    <property type="match status" value="1"/>
</dbReference>
<dbReference type="PROSITE" id="PS00344">
    <property type="entry name" value="GATA_ZN_FINGER_1"/>
    <property type="match status" value="2"/>
</dbReference>
<dbReference type="AlphaFoldDB" id="A0AAE0SYQ3"/>
<dbReference type="GO" id="GO:0008270">
    <property type="term" value="F:zinc ion binding"/>
    <property type="evidence" value="ECO:0007669"/>
    <property type="project" value="UniProtKB-KW"/>
</dbReference>
<dbReference type="GO" id="GO:0000122">
    <property type="term" value="P:negative regulation of transcription by RNA polymerase II"/>
    <property type="evidence" value="ECO:0007669"/>
    <property type="project" value="TreeGrafter"/>
</dbReference>
<evidence type="ECO:0000256" key="12">
    <source>
        <dbReference type="SAM" id="MobiDB-lite"/>
    </source>
</evidence>
<keyword evidence="2" id="KW-0479">Metal-binding</keyword>
<dbReference type="GO" id="GO:0000981">
    <property type="term" value="F:DNA-binding transcription factor activity, RNA polymerase II-specific"/>
    <property type="evidence" value="ECO:0007669"/>
    <property type="project" value="TreeGrafter"/>
</dbReference>
<evidence type="ECO:0000313" key="15">
    <source>
        <dbReference type="Proteomes" id="UP001195483"/>
    </source>
</evidence>
<evidence type="ECO:0000256" key="6">
    <source>
        <dbReference type="ARBA" id="ARBA00023015"/>
    </source>
</evidence>
<feature type="compositionally biased region" description="Polar residues" evidence="12">
    <location>
        <begin position="190"/>
        <end position="211"/>
    </location>
</feature>
<sequence>MALTDWTWQRYQGLYYIPKSEAQGNPYQSVTGSDSVDSTKDAYRVMQPGLKIQENRSLLQGEDVESFFKNLEEPVRNLSGTLTQRETNPNTSDNKTAMFQSSMHSMTVPPGVTHTYHENPGVMTSMHSGTSPVYVPTTRAVLPPMHYMTNGGTQGATTPSTPSMWSMQPEVTYSTNNTHPSVSPRFPFASSPNSPISTPTGRTDGSFGTSIPRTSGISSYPTYMSPDLSPWNFANMALQQGFRPTTGPDGQEYFADLEGRECVNCGAISTPLWRRDGTGHYLCNACGLYHKMNGINRPLIKPQRRLGDFGEMMPYQTDPFAHAQSINAWRDMNTSFPGGSPRSKSASRRVGLSCANCHTSTTTLWRRNSDGEPVCNACGLYYKLHGVNRPLAMKKDGIQTRKRKPKNLSKSKSGGSNTPNSGGSGSSIKTESNADVKTSNSPSAGSPGEQSPYSLTPMSSLNGSMTGMLASNNPMASYSPMIKVESPENLSQQQSSYTTPTSSKSTSGAESDHAHVHSMNSLGMSNSDPSALGTISVSAS</sequence>
<keyword evidence="6" id="KW-0805">Transcription regulation</keyword>
<feature type="compositionally biased region" description="Low complexity" evidence="12">
    <location>
        <begin position="491"/>
        <end position="507"/>
    </location>
</feature>
<comment type="subcellular location">
    <subcellularLocation>
        <location evidence="1">Nucleus</location>
    </subcellularLocation>
</comment>
<protein>
    <recommendedName>
        <fullName evidence="13">GATA-type domain-containing protein</fullName>
    </recommendedName>
</protein>
<keyword evidence="5" id="KW-0862">Zinc</keyword>
<evidence type="ECO:0000256" key="8">
    <source>
        <dbReference type="ARBA" id="ARBA00023159"/>
    </source>
</evidence>
<keyword evidence="15" id="KW-1185">Reference proteome</keyword>
<evidence type="ECO:0000256" key="1">
    <source>
        <dbReference type="ARBA" id="ARBA00004123"/>
    </source>
</evidence>
<comment type="caution">
    <text evidence="14">The sequence shown here is derived from an EMBL/GenBank/DDBJ whole genome shotgun (WGS) entry which is preliminary data.</text>
</comment>
<reference evidence="14" key="1">
    <citation type="journal article" date="2021" name="Genome Biol. Evol.">
        <title>A High-Quality Reference Genome for a Parasitic Bivalve with Doubly Uniparental Inheritance (Bivalvia: Unionida).</title>
        <authorList>
            <person name="Smith C.H."/>
        </authorList>
    </citation>
    <scope>NUCLEOTIDE SEQUENCE</scope>
    <source>
        <strain evidence="14">CHS0354</strain>
    </source>
</reference>
<dbReference type="Proteomes" id="UP001195483">
    <property type="component" value="Unassembled WGS sequence"/>
</dbReference>
<evidence type="ECO:0000256" key="9">
    <source>
        <dbReference type="ARBA" id="ARBA00023163"/>
    </source>
</evidence>
<dbReference type="InterPro" id="IPR013088">
    <property type="entry name" value="Znf_NHR/GATA"/>
</dbReference>
<evidence type="ECO:0000256" key="4">
    <source>
        <dbReference type="ARBA" id="ARBA00022771"/>
    </source>
</evidence>
<evidence type="ECO:0000313" key="14">
    <source>
        <dbReference type="EMBL" id="KAK3600552.1"/>
    </source>
</evidence>
<dbReference type="PRINTS" id="PR00619">
    <property type="entry name" value="GATAZNFINGER"/>
</dbReference>
<dbReference type="SMART" id="SM00401">
    <property type="entry name" value="ZnF_GATA"/>
    <property type="match status" value="2"/>
</dbReference>
<dbReference type="FunFam" id="3.30.50.10:FF:000001">
    <property type="entry name" value="GATA transcription factor (GATAd)"/>
    <property type="match status" value="1"/>
</dbReference>
<proteinExistence type="predicted"/>
<organism evidence="14 15">
    <name type="scientific">Potamilus streckersoni</name>
    <dbReference type="NCBI Taxonomy" id="2493646"/>
    <lineage>
        <taxon>Eukaryota</taxon>
        <taxon>Metazoa</taxon>
        <taxon>Spiralia</taxon>
        <taxon>Lophotrochozoa</taxon>
        <taxon>Mollusca</taxon>
        <taxon>Bivalvia</taxon>
        <taxon>Autobranchia</taxon>
        <taxon>Heteroconchia</taxon>
        <taxon>Palaeoheterodonta</taxon>
        <taxon>Unionida</taxon>
        <taxon>Unionoidea</taxon>
        <taxon>Unionidae</taxon>
        <taxon>Ambleminae</taxon>
        <taxon>Lampsilini</taxon>
        <taxon>Potamilus</taxon>
    </lineage>
</organism>
<evidence type="ECO:0000256" key="5">
    <source>
        <dbReference type="ARBA" id="ARBA00022833"/>
    </source>
</evidence>
<evidence type="ECO:0000256" key="2">
    <source>
        <dbReference type="ARBA" id="ARBA00022723"/>
    </source>
</evidence>
<keyword evidence="10" id="KW-0539">Nucleus</keyword>
<evidence type="ECO:0000259" key="13">
    <source>
        <dbReference type="PROSITE" id="PS50114"/>
    </source>
</evidence>
<evidence type="ECO:0000256" key="3">
    <source>
        <dbReference type="ARBA" id="ARBA00022737"/>
    </source>
</evidence>
<feature type="domain" description="GATA-type" evidence="13">
    <location>
        <begin position="348"/>
        <end position="401"/>
    </location>
</feature>
<dbReference type="FunFam" id="3.30.50.10:FF:000032">
    <property type="entry name" value="Transcription factor GATA-3"/>
    <property type="match status" value="1"/>
</dbReference>
<dbReference type="EMBL" id="JAEAOA010000275">
    <property type="protein sequence ID" value="KAK3600552.1"/>
    <property type="molecule type" value="Genomic_DNA"/>
</dbReference>
<dbReference type="SUPFAM" id="SSF57716">
    <property type="entry name" value="Glucocorticoid receptor-like (DNA-binding domain)"/>
    <property type="match status" value="2"/>
</dbReference>
<dbReference type="PANTHER" id="PTHR10071">
    <property type="entry name" value="TRANSCRIPTION FACTOR GATA FAMILY MEMBER"/>
    <property type="match status" value="1"/>
</dbReference>
<feature type="compositionally biased region" description="Polar residues" evidence="12">
    <location>
        <begin position="428"/>
        <end position="476"/>
    </location>
</feature>
<dbReference type="GO" id="GO:0005634">
    <property type="term" value="C:nucleus"/>
    <property type="evidence" value="ECO:0007669"/>
    <property type="project" value="UniProtKB-SubCell"/>
</dbReference>
<keyword evidence="3" id="KW-0677">Repeat</keyword>
<dbReference type="Pfam" id="PF00320">
    <property type="entry name" value="GATA"/>
    <property type="match status" value="2"/>
</dbReference>
<dbReference type="GO" id="GO:0045944">
    <property type="term" value="P:positive regulation of transcription by RNA polymerase II"/>
    <property type="evidence" value="ECO:0007669"/>
    <property type="project" value="TreeGrafter"/>
</dbReference>
<dbReference type="GO" id="GO:0045165">
    <property type="term" value="P:cell fate commitment"/>
    <property type="evidence" value="ECO:0007669"/>
    <property type="project" value="TreeGrafter"/>
</dbReference>
<feature type="compositionally biased region" description="Polar residues" evidence="12">
    <location>
        <begin position="518"/>
        <end position="540"/>
    </location>
</feature>
<gene>
    <name evidence="14" type="ORF">CHS0354_003489</name>
</gene>
<dbReference type="Gene3D" id="3.30.50.10">
    <property type="entry name" value="Erythroid Transcription Factor GATA-1, subunit A"/>
    <property type="match status" value="2"/>
</dbReference>
<dbReference type="InterPro" id="IPR039355">
    <property type="entry name" value="Transcription_factor_GATA"/>
</dbReference>
<dbReference type="InterPro" id="IPR000679">
    <property type="entry name" value="Znf_GATA"/>
</dbReference>
<keyword evidence="8" id="KW-0010">Activator</keyword>
<keyword evidence="9" id="KW-0804">Transcription</keyword>
<reference evidence="14" key="2">
    <citation type="journal article" date="2021" name="Genome Biol. Evol.">
        <title>Developing a high-quality reference genome for a parasitic bivalve with doubly uniparental inheritance (Bivalvia: Unionida).</title>
        <authorList>
            <person name="Smith C.H."/>
        </authorList>
    </citation>
    <scope>NUCLEOTIDE SEQUENCE</scope>
    <source>
        <strain evidence="14">CHS0354</strain>
        <tissue evidence="14">Mantle</tissue>
    </source>
</reference>
<evidence type="ECO:0000256" key="11">
    <source>
        <dbReference type="PROSITE-ProRule" id="PRU00094"/>
    </source>
</evidence>
<feature type="compositionally biased region" description="Basic residues" evidence="12">
    <location>
        <begin position="400"/>
        <end position="409"/>
    </location>
</feature>
<feature type="domain" description="GATA-type" evidence="13">
    <location>
        <begin position="256"/>
        <end position="304"/>
    </location>
</feature>
<keyword evidence="4 11" id="KW-0863">Zinc-finger</keyword>
<dbReference type="GO" id="GO:0000978">
    <property type="term" value="F:RNA polymerase II cis-regulatory region sequence-specific DNA binding"/>
    <property type="evidence" value="ECO:0007669"/>
    <property type="project" value="TreeGrafter"/>
</dbReference>
<reference evidence="14" key="3">
    <citation type="submission" date="2023-05" db="EMBL/GenBank/DDBJ databases">
        <authorList>
            <person name="Smith C.H."/>
        </authorList>
    </citation>
    <scope>NUCLEOTIDE SEQUENCE</scope>
    <source>
        <strain evidence="14">CHS0354</strain>
        <tissue evidence="14">Mantle</tissue>
    </source>
</reference>
<feature type="region of interest" description="Disordered" evidence="12">
    <location>
        <begin position="393"/>
        <end position="540"/>
    </location>
</feature>
<feature type="compositionally biased region" description="Low complexity" evidence="12">
    <location>
        <begin position="410"/>
        <end position="421"/>
    </location>
</feature>
<feature type="region of interest" description="Disordered" evidence="12">
    <location>
        <begin position="187"/>
        <end position="211"/>
    </location>
</feature>
<dbReference type="PROSITE" id="PS50114">
    <property type="entry name" value="GATA_ZN_FINGER_2"/>
    <property type="match status" value="2"/>
</dbReference>